<dbReference type="Proteomes" id="UP000094969">
    <property type="component" value="Chromosome"/>
</dbReference>
<dbReference type="GO" id="GO:0016829">
    <property type="term" value="F:lyase activity"/>
    <property type="evidence" value="ECO:0007669"/>
    <property type="project" value="InterPro"/>
</dbReference>
<dbReference type="RefSeq" id="WP_069692061.1">
    <property type="nucleotide sequence ID" value="NZ_CP017147.1"/>
</dbReference>
<evidence type="ECO:0000259" key="2">
    <source>
        <dbReference type="Pfam" id="PF03972"/>
    </source>
</evidence>
<organism evidence="4 5">
    <name type="scientific">Bosea vaviloviae</name>
    <dbReference type="NCBI Taxonomy" id="1526658"/>
    <lineage>
        <taxon>Bacteria</taxon>
        <taxon>Pseudomonadati</taxon>
        <taxon>Pseudomonadota</taxon>
        <taxon>Alphaproteobacteria</taxon>
        <taxon>Hyphomicrobiales</taxon>
        <taxon>Boseaceae</taxon>
        <taxon>Bosea</taxon>
    </lineage>
</organism>
<evidence type="ECO:0000313" key="5">
    <source>
        <dbReference type="Proteomes" id="UP000094969"/>
    </source>
</evidence>
<dbReference type="EMBL" id="CP017147">
    <property type="protein sequence ID" value="AOO82855.1"/>
    <property type="molecule type" value="Genomic_DNA"/>
</dbReference>
<accession>A0A1D7U641</accession>
<feature type="domain" description="MmgE/PrpD N-terminal" evidence="2">
    <location>
        <begin position="6"/>
        <end position="238"/>
    </location>
</feature>
<dbReference type="PANTHER" id="PTHR16943:SF8">
    <property type="entry name" value="2-METHYLCITRATE DEHYDRATASE"/>
    <property type="match status" value="1"/>
</dbReference>
<name>A0A1D7U641_9HYPH</name>
<evidence type="ECO:0000313" key="4">
    <source>
        <dbReference type="EMBL" id="AOO82855.1"/>
    </source>
</evidence>
<dbReference type="Gene3D" id="3.30.1330.120">
    <property type="entry name" value="2-methylcitrate dehydratase PrpD"/>
    <property type="match status" value="1"/>
</dbReference>
<gene>
    <name evidence="4" type="ORF">BHK69_22620</name>
</gene>
<dbReference type="Pfam" id="PF19305">
    <property type="entry name" value="MmgE_PrpD_C"/>
    <property type="match status" value="1"/>
</dbReference>
<dbReference type="Pfam" id="PF03972">
    <property type="entry name" value="MmgE_PrpD_N"/>
    <property type="match status" value="1"/>
</dbReference>
<keyword evidence="5" id="KW-1185">Reference proteome</keyword>
<dbReference type="InterPro" id="IPR045336">
    <property type="entry name" value="MmgE_PrpD_N"/>
</dbReference>
<reference evidence="4 5" key="1">
    <citation type="journal article" date="2015" name="Antonie Van Leeuwenhoek">
        <title>Bosea vaviloviae sp. nov., a new species of slow-growing rhizobia isolated from nodules of the relict species Vavilovia formosa (Stev.) Fed.</title>
        <authorList>
            <person name="Safronova V.I."/>
            <person name="Kuznetsova I.G."/>
            <person name="Sazanova A.L."/>
            <person name="Kimeklis A.K."/>
            <person name="Belimov A.A."/>
            <person name="Andronov E.E."/>
            <person name="Pinaev A.G."/>
            <person name="Chizhevskaya E.P."/>
            <person name="Pukhaev A.R."/>
            <person name="Popov K.P."/>
            <person name="Willems A."/>
            <person name="Tikhonovich I.A."/>
        </authorList>
    </citation>
    <scope>NUCLEOTIDE SEQUENCE [LARGE SCALE GENOMIC DNA]</scope>
    <source>
        <strain evidence="4 5">Vaf18</strain>
    </source>
</reference>
<dbReference type="InterPro" id="IPR042183">
    <property type="entry name" value="MmgE/PrpD_sf_1"/>
</dbReference>
<proteinExistence type="inferred from homology"/>
<dbReference type="KEGG" id="bvv:BHK69_22620"/>
<dbReference type="InterPro" id="IPR005656">
    <property type="entry name" value="MmgE_PrpD"/>
</dbReference>
<comment type="similarity">
    <text evidence="1">Belongs to the PrpD family.</text>
</comment>
<dbReference type="InterPro" id="IPR042188">
    <property type="entry name" value="MmgE/PrpD_sf_2"/>
</dbReference>
<feature type="domain" description="MmgE/PrpD C-terminal" evidence="3">
    <location>
        <begin position="265"/>
        <end position="416"/>
    </location>
</feature>
<protein>
    <submittedName>
        <fullName evidence="4">2-methylcitrate dehydratase</fullName>
    </submittedName>
</protein>
<sequence length="471" mass="48839">MSPLAFIHDLRFADLPGEVAHQARRCLLDLVGVAVAGRQTELSRIVHGFAIRQMGASQGDARLGGARLIFDGRRASAAGAAFAGASTIDSFDAHDGHPLTKGHAGVAILPALLAVADAEGLIAADGLDGGELLTALVVGYEIAIRAGIALHSSVADYHTSGAWNALGCVSVAARLLKLDRGTTRHALGIAEYHGPRSQMMRCIDHPTMLKDGSGWGAFAGVSAAYLAQDGFTGAPAITLEAPDQVDLWSDLGLRWRILEQYVKPYPVCRWAQPAVEAAASLVARHGIAPQSIAGVEVETFLAAVKLGTAVPTTTEAAQYALGFPLAAFLVHGRLGAAEIGPAGLADPAIAAMIGKIALSEREDLSRAFPARRLARVKITLVSGDVLISEVTSARGDASEPLSDAELIAKFHTLGDGCDARAWRLLAETCMQPDVGGLRLAEALTLILADFQNAGAAQPTLGLGGSAVGELT</sequence>
<dbReference type="Gene3D" id="1.10.4100.10">
    <property type="entry name" value="2-methylcitrate dehydratase PrpD"/>
    <property type="match status" value="1"/>
</dbReference>
<dbReference type="SUPFAM" id="SSF103378">
    <property type="entry name" value="2-methylcitrate dehydratase PrpD"/>
    <property type="match status" value="1"/>
</dbReference>
<dbReference type="PANTHER" id="PTHR16943">
    <property type="entry name" value="2-METHYLCITRATE DEHYDRATASE-RELATED"/>
    <property type="match status" value="1"/>
</dbReference>
<dbReference type="InterPro" id="IPR045337">
    <property type="entry name" value="MmgE_PrpD_C"/>
</dbReference>
<dbReference type="OrthoDB" id="5415580at2"/>
<dbReference type="STRING" id="1526658.BHK69_22620"/>
<dbReference type="AlphaFoldDB" id="A0A1D7U641"/>
<evidence type="ECO:0000259" key="3">
    <source>
        <dbReference type="Pfam" id="PF19305"/>
    </source>
</evidence>
<evidence type="ECO:0000256" key="1">
    <source>
        <dbReference type="ARBA" id="ARBA00006174"/>
    </source>
</evidence>
<dbReference type="InterPro" id="IPR036148">
    <property type="entry name" value="MmgE/PrpD_sf"/>
</dbReference>